<organism evidence="7 8">
    <name type="scientific">Elaeis guineensis var. tenera</name>
    <name type="common">Oil palm</name>
    <dbReference type="NCBI Taxonomy" id="51953"/>
    <lineage>
        <taxon>Eukaryota</taxon>
        <taxon>Viridiplantae</taxon>
        <taxon>Streptophyta</taxon>
        <taxon>Embryophyta</taxon>
        <taxon>Tracheophyta</taxon>
        <taxon>Spermatophyta</taxon>
        <taxon>Magnoliopsida</taxon>
        <taxon>Liliopsida</taxon>
        <taxon>Arecaceae</taxon>
        <taxon>Arecoideae</taxon>
        <taxon>Cocoseae</taxon>
        <taxon>Elaeidinae</taxon>
        <taxon>Elaeis</taxon>
    </lineage>
</organism>
<dbReference type="PANTHER" id="PTHR31719:SF43">
    <property type="entry name" value="NAC TRANSCRIPTION FACTOR 56"/>
    <property type="match status" value="1"/>
</dbReference>
<dbReference type="OrthoDB" id="774757at2759"/>
<evidence type="ECO:0000256" key="1">
    <source>
        <dbReference type="ARBA" id="ARBA00023015"/>
    </source>
</evidence>
<dbReference type="PANTHER" id="PTHR31719">
    <property type="entry name" value="NAC TRANSCRIPTION FACTOR 56"/>
    <property type="match status" value="1"/>
</dbReference>
<keyword evidence="4" id="KW-0539">Nucleus</keyword>
<dbReference type="Pfam" id="PF02365">
    <property type="entry name" value="NAM"/>
    <property type="match status" value="1"/>
</dbReference>
<evidence type="ECO:0000256" key="5">
    <source>
        <dbReference type="SAM" id="MobiDB-lite"/>
    </source>
</evidence>
<accession>A0A6I9QN33</accession>
<keyword evidence="2" id="KW-0238">DNA-binding</keyword>
<evidence type="ECO:0000313" key="7">
    <source>
        <dbReference type="Proteomes" id="UP000504607"/>
    </source>
</evidence>
<evidence type="ECO:0000256" key="3">
    <source>
        <dbReference type="ARBA" id="ARBA00023163"/>
    </source>
</evidence>
<evidence type="ECO:0000256" key="2">
    <source>
        <dbReference type="ARBA" id="ARBA00023125"/>
    </source>
</evidence>
<reference evidence="8" key="1">
    <citation type="submission" date="2025-08" db="UniProtKB">
        <authorList>
            <consortium name="RefSeq"/>
        </authorList>
    </citation>
    <scope>IDENTIFICATION</scope>
</reference>
<dbReference type="RefSeq" id="XP_010911249.1">
    <property type="nucleotide sequence ID" value="XM_010912947.3"/>
</dbReference>
<keyword evidence="3" id="KW-0804">Transcription</keyword>
<dbReference type="GO" id="GO:0006355">
    <property type="term" value="P:regulation of DNA-templated transcription"/>
    <property type="evidence" value="ECO:0007669"/>
    <property type="project" value="InterPro"/>
</dbReference>
<dbReference type="GO" id="GO:0003677">
    <property type="term" value="F:DNA binding"/>
    <property type="evidence" value="ECO:0007669"/>
    <property type="project" value="UniProtKB-KW"/>
</dbReference>
<dbReference type="InParanoid" id="A0A6I9QN33"/>
<dbReference type="AlphaFoldDB" id="A0A6I9QN33"/>
<feature type="region of interest" description="Disordered" evidence="5">
    <location>
        <begin position="165"/>
        <end position="187"/>
    </location>
</feature>
<dbReference type="Proteomes" id="UP000504607">
    <property type="component" value="Unplaced"/>
</dbReference>
<protein>
    <submittedName>
        <fullName evidence="8">NAC domain-containing protein 67</fullName>
    </submittedName>
</protein>
<dbReference type="SUPFAM" id="SSF101941">
    <property type="entry name" value="NAC domain"/>
    <property type="match status" value="1"/>
</dbReference>
<evidence type="ECO:0000259" key="6">
    <source>
        <dbReference type="PROSITE" id="PS51005"/>
    </source>
</evidence>
<dbReference type="PROSITE" id="PS51005">
    <property type="entry name" value="NAC"/>
    <property type="match status" value="1"/>
</dbReference>
<keyword evidence="1" id="KW-0805">Transcription regulation</keyword>
<feature type="domain" description="NAC" evidence="6">
    <location>
        <begin position="7"/>
        <end position="160"/>
    </location>
</feature>
<dbReference type="InterPro" id="IPR036093">
    <property type="entry name" value="NAC_dom_sf"/>
</dbReference>
<dbReference type="Gene3D" id="2.170.150.80">
    <property type="entry name" value="NAC domain"/>
    <property type="match status" value="1"/>
</dbReference>
<evidence type="ECO:0000256" key="4">
    <source>
        <dbReference type="ARBA" id="ARBA00023242"/>
    </source>
</evidence>
<dbReference type="InterPro" id="IPR003441">
    <property type="entry name" value="NAC-dom"/>
</dbReference>
<keyword evidence="7" id="KW-1185">Reference proteome</keyword>
<feature type="compositionally biased region" description="Acidic residues" evidence="5">
    <location>
        <begin position="167"/>
        <end position="187"/>
    </location>
</feature>
<gene>
    <name evidence="8" type="primary">LOC105037260</name>
</gene>
<name>A0A6I9QN33_ELAGV</name>
<sequence>MGEEKNFPAGYRFNPTKVELIEQYLKRKVSGKPLPSDIIKEVELYDLRPEVLYERFPNRRIRSRYFFTKFDERFRNKKHRDRKVKNGGRWICSTGDKPVIKNGGRNTGGVYKTLTYFEGNDKSKKTGWIMTEYRLSGESNRHQPPANLESDWLLCEIHYKGNKAKDDEGDDYKEEDKVEDQEEPDCQDQWEEGIGKRKPEPWLADGASTSYSFTCHGGDDQIPLSRGGEVKEADASTSYRFDTCNGGGQIPCSGEEEMQSPCASTSYSFSNCYGDHQTLFDREVQAANESTLYCSNASHGGQHIPLDIEEEVQAVDMSSTYSFSTSHGFLQVPPNMACSMITSNTAGLLPDFTHLPDDMATDIPGSSEVAALLSGDGTGVDRFLPSFGDSHIVTGTGIEDCPLEQAPGPFACDWIIDNPEELEPFIHLIQQDFPNLEEDMAGLPPLTEAASPNNAQLGEKDVSCFYC</sequence>
<evidence type="ECO:0000313" key="8">
    <source>
        <dbReference type="RefSeq" id="XP_010911249.1"/>
    </source>
</evidence>
<proteinExistence type="predicted"/>